<reference evidence="1 2" key="2">
    <citation type="journal article" date="2011" name="Stand. Genomic Sci.">
        <title>Complete genome sequence of Paludibacter propionicigenes type strain (WB4).</title>
        <authorList>
            <person name="Gronow S."/>
            <person name="Munk C."/>
            <person name="Lapidus A."/>
            <person name="Nolan M."/>
            <person name="Lucas S."/>
            <person name="Hammon N."/>
            <person name="Deshpande S."/>
            <person name="Cheng J.F."/>
            <person name="Tapia R."/>
            <person name="Han C."/>
            <person name="Goodwin L."/>
            <person name="Pitluck S."/>
            <person name="Liolios K."/>
            <person name="Ivanova N."/>
            <person name="Mavromatis K."/>
            <person name="Mikhailova N."/>
            <person name="Pati A."/>
            <person name="Chen A."/>
            <person name="Palaniappan K."/>
            <person name="Land M."/>
            <person name="Hauser L."/>
            <person name="Chang Y.J."/>
            <person name="Jeffries C.D."/>
            <person name="Brambilla E."/>
            <person name="Rohde M."/>
            <person name="Goker M."/>
            <person name="Detter J.C."/>
            <person name="Woyke T."/>
            <person name="Bristow J."/>
            <person name="Eisen J.A."/>
            <person name="Markowitz V."/>
            <person name="Hugenholtz P."/>
            <person name="Kyrpides N.C."/>
            <person name="Klenk H.P."/>
        </authorList>
    </citation>
    <scope>NUCLEOTIDE SEQUENCE [LARGE SCALE GENOMIC DNA]</scope>
    <source>
        <strain evidence="2">DSM 17365 / JCM 13257 / WB4</strain>
    </source>
</reference>
<dbReference type="Proteomes" id="UP000008718">
    <property type="component" value="Chromosome"/>
</dbReference>
<organism evidence="1 2">
    <name type="scientific">Paludibacter propionicigenes (strain DSM 17365 / JCM 13257 / WB4)</name>
    <dbReference type="NCBI Taxonomy" id="694427"/>
    <lineage>
        <taxon>Bacteria</taxon>
        <taxon>Pseudomonadati</taxon>
        <taxon>Bacteroidota</taxon>
        <taxon>Bacteroidia</taxon>
        <taxon>Bacteroidales</taxon>
        <taxon>Paludibacteraceae</taxon>
        <taxon>Paludibacter</taxon>
    </lineage>
</organism>
<gene>
    <name evidence="1" type="ordered locus">Palpr_1618</name>
</gene>
<dbReference type="KEGG" id="ppn:Palpr_1618"/>
<evidence type="ECO:0000313" key="2">
    <source>
        <dbReference type="Proteomes" id="UP000008718"/>
    </source>
</evidence>
<dbReference type="AlphaFoldDB" id="E4T4W7"/>
<keyword evidence="2" id="KW-1185">Reference proteome</keyword>
<name>E4T4W7_PALPW</name>
<sequence>MTAHLFSFLGFYTLTLFMIFEDSYHLEFITFYNLSNLFLNSLRQEFLTK</sequence>
<evidence type="ECO:0000313" key="1">
    <source>
        <dbReference type="EMBL" id="ADQ79761.1"/>
    </source>
</evidence>
<proteinExistence type="predicted"/>
<dbReference type="EMBL" id="CP002345">
    <property type="protein sequence ID" value="ADQ79761.1"/>
    <property type="molecule type" value="Genomic_DNA"/>
</dbReference>
<dbReference type="HOGENOM" id="CLU_3138627_0_0_10"/>
<reference key="1">
    <citation type="submission" date="2010-11" db="EMBL/GenBank/DDBJ databases">
        <title>The complete genome of Paludibacter propionicigenes DSM 17365.</title>
        <authorList>
            <consortium name="US DOE Joint Genome Institute (JGI-PGF)"/>
            <person name="Lucas S."/>
            <person name="Copeland A."/>
            <person name="Lapidus A."/>
            <person name="Bruce D."/>
            <person name="Goodwin L."/>
            <person name="Pitluck S."/>
            <person name="Kyrpides N."/>
            <person name="Mavromatis K."/>
            <person name="Ivanova N."/>
            <person name="Munk A.C."/>
            <person name="Brettin T."/>
            <person name="Detter J.C."/>
            <person name="Han C."/>
            <person name="Tapia R."/>
            <person name="Land M."/>
            <person name="Hauser L."/>
            <person name="Markowitz V."/>
            <person name="Cheng J.-F."/>
            <person name="Hugenholtz P."/>
            <person name="Woyke T."/>
            <person name="Wu D."/>
            <person name="Gronow S."/>
            <person name="Wellnitz S."/>
            <person name="Brambilla E."/>
            <person name="Klenk H.-P."/>
            <person name="Eisen J.A."/>
        </authorList>
    </citation>
    <scope>NUCLEOTIDE SEQUENCE</scope>
    <source>
        <strain>WB4</strain>
    </source>
</reference>
<accession>E4T4W7</accession>
<protein>
    <submittedName>
        <fullName evidence="1">Uncharacterized protein</fullName>
    </submittedName>
</protein>